<evidence type="ECO:0000256" key="1">
    <source>
        <dbReference type="ARBA" id="ARBA00022741"/>
    </source>
</evidence>
<keyword evidence="5" id="KW-1185">Reference proteome</keyword>
<accession>A0A850R7J4</accession>
<dbReference type="InterPro" id="IPR027417">
    <property type="entry name" value="P-loop_NTPase"/>
</dbReference>
<dbReference type="Pfam" id="PF00004">
    <property type="entry name" value="AAA"/>
    <property type="match status" value="2"/>
</dbReference>
<gene>
    <name evidence="4" type="ORF">HW932_05725</name>
</gene>
<feature type="domain" description="AAA+ ATPase" evidence="3">
    <location>
        <begin position="434"/>
        <end position="563"/>
    </location>
</feature>
<evidence type="ECO:0000313" key="5">
    <source>
        <dbReference type="Proteomes" id="UP000592294"/>
    </source>
</evidence>
<dbReference type="AlphaFoldDB" id="A0A850R7J4"/>
<organism evidence="4 5">
    <name type="scientific">Allochromatium humboldtianum</name>
    <dbReference type="NCBI Taxonomy" id="504901"/>
    <lineage>
        <taxon>Bacteria</taxon>
        <taxon>Pseudomonadati</taxon>
        <taxon>Pseudomonadota</taxon>
        <taxon>Gammaproteobacteria</taxon>
        <taxon>Chromatiales</taxon>
        <taxon>Chromatiaceae</taxon>
        <taxon>Allochromatium</taxon>
    </lineage>
</organism>
<evidence type="ECO:0000313" key="4">
    <source>
        <dbReference type="EMBL" id="NVZ08755.1"/>
    </source>
</evidence>
<name>A0A850R7J4_9GAMM</name>
<dbReference type="SUPFAM" id="SSF52540">
    <property type="entry name" value="P-loop containing nucleoside triphosphate hydrolases"/>
    <property type="match status" value="2"/>
</dbReference>
<dbReference type="PANTHER" id="PTHR23077">
    <property type="entry name" value="AAA-FAMILY ATPASE"/>
    <property type="match status" value="1"/>
</dbReference>
<dbReference type="Proteomes" id="UP000592294">
    <property type="component" value="Unassembled WGS sequence"/>
</dbReference>
<dbReference type="Gene3D" id="3.40.50.300">
    <property type="entry name" value="P-loop containing nucleotide triphosphate hydrolases"/>
    <property type="match status" value="2"/>
</dbReference>
<proteinExistence type="predicted"/>
<dbReference type="GO" id="GO:0005524">
    <property type="term" value="F:ATP binding"/>
    <property type="evidence" value="ECO:0007669"/>
    <property type="project" value="UniProtKB-KW"/>
</dbReference>
<evidence type="ECO:0000259" key="3">
    <source>
        <dbReference type="SMART" id="SM00382"/>
    </source>
</evidence>
<keyword evidence="2" id="KW-0067">ATP-binding</keyword>
<dbReference type="CDD" id="cd19481">
    <property type="entry name" value="RecA-like_protease"/>
    <property type="match status" value="1"/>
</dbReference>
<evidence type="ECO:0000256" key="2">
    <source>
        <dbReference type="ARBA" id="ARBA00022840"/>
    </source>
</evidence>
<reference evidence="4 5" key="1">
    <citation type="submission" date="2020-06" db="EMBL/GenBank/DDBJ databases">
        <title>Whole-genome sequence of Allochromatium humboldtianum DSM 21881, type strain.</title>
        <authorList>
            <person name="Kyndt J.A."/>
            <person name="Meyer T.E."/>
        </authorList>
    </citation>
    <scope>NUCLEOTIDE SEQUENCE [LARGE SCALE GENOMIC DNA]</scope>
    <source>
        <strain evidence="4 5">DSM 21881</strain>
    </source>
</reference>
<dbReference type="SMART" id="SM00382">
    <property type="entry name" value="AAA"/>
    <property type="match status" value="2"/>
</dbReference>
<dbReference type="PANTHER" id="PTHR23077:SF171">
    <property type="entry name" value="NUCLEAR VALOSIN-CONTAINING PROTEIN-LIKE"/>
    <property type="match status" value="1"/>
</dbReference>
<dbReference type="InterPro" id="IPR050168">
    <property type="entry name" value="AAA_ATPase_domain"/>
</dbReference>
<dbReference type="GO" id="GO:0016887">
    <property type="term" value="F:ATP hydrolysis activity"/>
    <property type="evidence" value="ECO:0007669"/>
    <property type="project" value="InterPro"/>
</dbReference>
<sequence>MLGLDEALLKTDGDASNLIQALKARHAQLGSFDGHFGITLDDGLQYLANILGLSTVERHVLGLATTLKAHACLAKLASRALGELDFLHLVQISAKLIGESESVIRKAVASSSLLVRSGLLSIDRKSRQCLPQKFVLMDGLVDALCFSRAEIEGFLERWIIEAPAAHLRFADYPHLHQEINQMQRKLAQELRFQGKGINVLLYGRAGTGKTELARAVAKQLGVTLYSVPTADESGEPLSSAQRLGCYRLAQTVLARRGQALLLFDEVEDVFPHPMSIHFGNAEMNKGWINSTLEDNPLPTLWVCNRLDGFDEAYLRRFTQVIEVGIPPLSTRKRIIQSYTRRLPVSSSWKQRAASHPDLSPALLSQAVKNVASIQYRDPKTVEAALETLLNSTLKAMGREPIPPQAVADVMTYRPECLNADQDLNALVQGLRRDPRGRLCLYGPPGTGKSAFGAHVAHELQRPLLVKRASDLLRSLVGESEQRLALMFQQAESDGAVLVLDEADSFLRDRRQAHTSWEVSQVNELLTQMEGFDGVFIASTNLFEAFDAAALRRFDLKIRFDYLRPDQAWILFRETLRQTGGRLTQAAIWQERLSGLKGLTPGDFAVVLRSQRLFTTSLTPDKLYEDLASEIALKDQQATHRPIGFTAEL</sequence>
<protein>
    <submittedName>
        <fullName evidence="4">AAA family ATPase</fullName>
    </submittedName>
</protein>
<dbReference type="EMBL" id="JABZEO010000003">
    <property type="protein sequence ID" value="NVZ08755.1"/>
    <property type="molecule type" value="Genomic_DNA"/>
</dbReference>
<feature type="domain" description="AAA+ ATPase" evidence="3">
    <location>
        <begin position="195"/>
        <end position="327"/>
    </location>
</feature>
<keyword evidence="1" id="KW-0547">Nucleotide-binding</keyword>
<dbReference type="InterPro" id="IPR003593">
    <property type="entry name" value="AAA+_ATPase"/>
</dbReference>
<dbReference type="InterPro" id="IPR003959">
    <property type="entry name" value="ATPase_AAA_core"/>
</dbReference>
<comment type="caution">
    <text evidence="4">The sequence shown here is derived from an EMBL/GenBank/DDBJ whole genome shotgun (WGS) entry which is preliminary data.</text>
</comment>